<dbReference type="Proteomes" id="UP000092607">
    <property type="component" value="Unassembled WGS sequence"/>
</dbReference>
<comment type="subcellular location">
    <subcellularLocation>
        <location evidence="1">Membrane</location>
        <topology evidence="1">Multi-pass membrane protein</topology>
    </subcellularLocation>
</comment>
<evidence type="ECO:0000256" key="1">
    <source>
        <dbReference type="ARBA" id="ARBA00004141"/>
    </source>
</evidence>
<dbReference type="OrthoDB" id="7064848at2"/>
<name>A0A1B8PWB1_MORLA</name>
<dbReference type="InterPro" id="IPR006419">
    <property type="entry name" value="NMN_transpt_PnuC"/>
</dbReference>
<reference evidence="6 7" key="1">
    <citation type="submission" date="2016-06" db="EMBL/GenBank/DDBJ databases">
        <title>Draft genome of Moraxella lacunata CCUG 57757A.</title>
        <authorList>
            <person name="Salva-Serra F."/>
            <person name="Engstrom-Jakobsson H."/>
            <person name="Thorell K."/>
            <person name="Gonzales-Siles L."/>
            <person name="Karlsson R."/>
            <person name="Boulund F."/>
            <person name="Engstrand L."/>
            <person name="Kristiansson E."/>
            <person name="Moore E."/>
        </authorList>
    </citation>
    <scope>NUCLEOTIDE SEQUENCE [LARGE SCALE GENOMIC DNA]</scope>
    <source>
        <strain evidence="6 7">CCUG 57757A</strain>
    </source>
</reference>
<evidence type="ECO:0000256" key="4">
    <source>
        <dbReference type="ARBA" id="ARBA00023136"/>
    </source>
</evidence>
<feature type="transmembrane region" description="Helical" evidence="5">
    <location>
        <begin position="48"/>
        <end position="66"/>
    </location>
</feature>
<accession>A0A1B8PWB1</accession>
<dbReference type="AlphaFoldDB" id="A0A1B8PWB1"/>
<keyword evidence="4 5" id="KW-0472">Membrane</keyword>
<feature type="transmembrane region" description="Helical" evidence="5">
    <location>
        <begin position="200"/>
        <end position="216"/>
    </location>
</feature>
<comment type="caution">
    <text evidence="6">The sequence shown here is derived from an EMBL/GenBank/DDBJ whole genome shotgun (WGS) entry which is preliminary data.</text>
</comment>
<dbReference type="NCBIfam" id="TIGR01528">
    <property type="entry name" value="NMN_trans_PnuC"/>
    <property type="match status" value="1"/>
</dbReference>
<keyword evidence="3 5" id="KW-1133">Transmembrane helix</keyword>
<evidence type="ECO:0000256" key="5">
    <source>
        <dbReference type="SAM" id="Phobius"/>
    </source>
</evidence>
<sequence length="257" mass="29497">MQFKFLDNITGFGDKDWSKQWIIAWFVVGVIALFVGFWQTTEHTGLDWFYLIVSYIGLLCVVGLSFRKNVMGNGFGMLATAGEVVVQGSRGAIGLMLAPLFNFFTHVWGVIYWKKNTDADGDMLPQSANKYVWIITVLFIGIGIYLFPIINDWLTTHNYAIYQDDGTTFMGISFYTINILAFILSVTAQATMIMRYSFNWYLWIIVNMVWLIVNIMTANYIFAIQTMVYQVNAIVGLYGWYRSEKINKAKINNQKSI</sequence>
<evidence type="ECO:0000313" key="7">
    <source>
        <dbReference type="Proteomes" id="UP000092607"/>
    </source>
</evidence>
<gene>
    <name evidence="6" type="ORF">A9309_10415</name>
</gene>
<organism evidence="6 7">
    <name type="scientific">Moraxella lacunata</name>
    <dbReference type="NCBI Taxonomy" id="477"/>
    <lineage>
        <taxon>Bacteria</taxon>
        <taxon>Pseudomonadati</taxon>
        <taxon>Pseudomonadota</taxon>
        <taxon>Gammaproteobacteria</taxon>
        <taxon>Moraxellales</taxon>
        <taxon>Moraxellaceae</taxon>
        <taxon>Moraxella</taxon>
    </lineage>
</organism>
<dbReference type="GO" id="GO:0034257">
    <property type="term" value="F:nicotinamide riboside transmembrane transporter activity"/>
    <property type="evidence" value="ECO:0007669"/>
    <property type="project" value="InterPro"/>
</dbReference>
<dbReference type="EMBL" id="LZMS01000093">
    <property type="protein sequence ID" value="OBX60044.1"/>
    <property type="molecule type" value="Genomic_DNA"/>
</dbReference>
<keyword evidence="2 5" id="KW-0812">Transmembrane</keyword>
<dbReference type="GO" id="GO:0016020">
    <property type="term" value="C:membrane"/>
    <property type="evidence" value="ECO:0007669"/>
    <property type="project" value="UniProtKB-SubCell"/>
</dbReference>
<feature type="transmembrane region" description="Helical" evidence="5">
    <location>
        <begin position="170"/>
        <end position="188"/>
    </location>
</feature>
<feature type="transmembrane region" description="Helical" evidence="5">
    <location>
        <begin position="131"/>
        <end position="150"/>
    </location>
</feature>
<dbReference type="RefSeq" id="WP_065254948.1">
    <property type="nucleotide sequence ID" value="NZ_LZDR01000024.1"/>
</dbReference>
<evidence type="ECO:0000256" key="2">
    <source>
        <dbReference type="ARBA" id="ARBA00022692"/>
    </source>
</evidence>
<evidence type="ECO:0000256" key="3">
    <source>
        <dbReference type="ARBA" id="ARBA00022989"/>
    </source>
</evidence>
<feature type="transmembrane region" description="Helical" evidence="5">
    <location>
        <begin position="20"/>
        <end position="41"/>
    </location>
</feature>
<dbReference type="Pfam" id="PF04973">
    <property type="entry name" value="NMN_transporter"/>
    <property type="match status" value="1"/>
</dbReference>
<evidence type="ECO:0000313" key="6">
    <source>
        <dbReference type="EMBL" id="OBX60044.1"/>
    </source>
</evidence>
<proteinExistence type="predicted"/>
<feature type="transmembrane region" description="Helical" evidence="5">
    <location>
        <begin position="92"/>
        <end position="111"/>
    </location>
</feature>
<protein>
    <submittedName>
        <fullName evidence="6">Nicotinamide mononucleotide transporter</fullName>
    </submittedName>
</protein>